<comment type="caution">
    <text evidence="3">The sequence shown here is derived from an EMBL/GenBank/DDBJ whole genome shotgun (WGS) entry which is preliminary data.</text>
</comment>
<feature type="compositionally biased region" description="Low complexity" evidence="1">
    <location>
        <begin position="9"/>
        <end position="34"/>
    </location>
</feature>
<dbReference type="VEuPathDB" id="FungiDB:jhhlp_001029"/>
<evidence type="ECO:0000256" key="2">
    <source>
        <dbReference type="SAM" id="Phobius"/>
    </source>
</evidence>
<gene>
    <name evidence="3" type="ORF">jhhlp_001029</name>
</gene>
<dbReference type="OrthoDB" id="5383338at2759"/>
<feature type="region of interest" description="Disordered" evidence="1">
    <location>
        <begin position="1"/>
        <end position="188"/>
    </location>
</feature>
<feature type="compositionally biased region" description="Polar residues" evidence="1">
    <location>
        <begin position="157"/>
        <end position="170"/>
    </location>
</feature>
<evidence type="ECO:0000256" key="1">
    <source>
        <dbReference type="SAM" id="MobiDB-lite"/>
    </source>
</evidence>
<feature type="compositionally biased region" description="Low complexity" evidence="1">
    <location>
        <begin position="308"/>
        <end position="320"/>
    </location>
</feature>
<feature type="compositionally biased region" description="Polar residues" evidence="1">
    <location>
        <begin position="107"/>
        <end position="116"/>
    </location>
</feature>
<feature type="compositionally biased region" description="Polar residues" evidence="1">
    <location>
        <begin position="57"/>
        <end position="72"/>
    </location>
</feature>
<evidence type="ECO:0008006" key="5">
    <source>
        <dbReference type="Google" id="ProtNLM"/>
    </source>
</evidence>
<dbReference type="Proteomes" id="UP000233524">
    <property type="component" value="Unassembled WGS sequence"/>
</dbReference>
<protein>
    <recommendedName>
        <fullName evidence="5">Acetylserotonin methytransferase-like protein</fullName>
    </recommendedName>
</protein>
<name>A0A2N3NK52_9PEZI</name>
<evidence type="ECO:0000313" key="3">
    <source>
        <dbReference type="EMBL" id="PKS12817.1"/>
    </source>
</evidence>
<dbReference type="EMBL" id="NLAX01000003">
    <property type="protein sequence ID" value="PKS12817.1"/>
    <property type="molecule type" value="Genomic_DNA"/>
</dbReference>
<evidence type="ECO:0000313" key="4">
    <source>
        <dbReference type="Proteomes" id="UP000233524"/>
    </source>
</evidence>
<proteinExistence type="predicted"/>
<feature type="region of interest" description="Disordered" evidence="1">
    <location>
        <begin position="201"/>
        <end position="230"/>
    </location>
</feature>
<dbReference type="AlphaFoldDB" id="A0A2N3NK52"/>
<reference evidence="3 4" key="1">
    <citation type="journal article" date="2017" name="G3 (Bethesda)">
        <title>First Draft Genome Sequence of the Pathogenic Fungus Lomentospora prolificans (Formerly Scedosporium prolificans).</title>
        <authorList>
            <person name="Luo R."/>
            <person name="Zimin A."/>
            <person name="Workman R."/>
            <person name="Fan Y."/>
            <person name="Pertea G."/>
            <person name="Grossman N."/>
            <person name="Wear M.P."/>
            <person name="Jia B."/>
            <person name="Miller H."/>
            <person name="Casadevall A."/>
            <person name="Timp W."/>
            <person name="Zhang S.X."/>
            <person name="Salzberg S.L."/>
        </authorList>
    </citation>
    <scope>NUCLEOTIDE SEQUENCE [LARGE SCALE GENOMIC DNA]</scope>
    <source>
        <strain evidence="3 4">JHH-5317</strain>
    </source>
</reference>
<keyword evidence="4" id="KW-1185">Reference proteome</keyword>
<keyword evidence="2" id="KW-0812">Transmembrane</keyword>
<keyword evidence="2" id="KW-0472">Membrane</keyword>
<feature type="compositionally biased region" description="Low complexity" evidence="1">
    <location>
        <begin position="117"/>
        <end position="126"/>
    </location>
</feature>
<feature type="transmembrane region" description="Helical" evidence="2">
    <location>
        <begin position="576"/>
        <end position="595"/>
    </location>
</feature>
<dbReference type="InParanoid" id="A0A2N3NK52"/>
<dbReference type="STRING" id="41688.A0A2N3NK52"/>
<organism evidence="3 4">
    <name type="scientific">Lomentospora prolificans</name>
    <dbReference type="NCBI Taxonomy" id="41688"/>
    <lineage>
        <taxon>Eukaryota</taxon>
        <taxon>Fungi</taxon>
        <taxon>Dikarya</taxon>
        <taxon>Ascomycota</taxon>
        <taxon>Pezizomycotina</taxon>
        <taxon>Sordariomycetes</taxon>
        <taxon>Hypocreomycetidae</taxon>
        <taxon>Microascales</taxon>
        <taxon>Microascaceae</taxon>
        <taxon>Lomentospora</taxon>
    </lineage>
</organism>
<keyword evidence="2" id="KW-1133">Transmembrane helix</keyword>
<sequence length="606" mass="66077">MSSPPPPGGFSLFPNTSASPPRRTTPRPSTGTSPVDGPPRLVVVPGPYANVGPSSPPRQATQSPQSRVSSPMNRPMGPPQVPNRIESASPAVQQPRQLADNPPRSETAFSQAQTLVRSASTRSRSSIAKRPLDDKSSSPEEPALRSMFPRYNPELPLNQQDYFPTQTSPTHIPRGAISRPMYSPEPVTPLSPPPPIDAVMGHNRPTQPSPWGRTAPAQPSGPPPLPDVSTTEDLKSLWKVTNGWKASQSEGQVYCMKMTVDKDAPVYTLSSTSQPFYYFRVNPTSASAIVTLSRHDPAKSCKGPPSPGSNTRTGGSRSSRMSIPLSPKFADKHWQEVLSTALEESARRHRPNDGLVAYLAPTQAVKIMADKPDDEGAAYLAEMECARLVWDDDSSSHYLAHPALATPFCVTVERHAAWSRVEYTLEHHESPNHLARLTRDGTGVGYLEVDTALASKIESYFLIDVAVAALLTVAASDTRAAAVETFEPPPAPPQMAHLPSPRSDRFNFMSGVRTKKLARRVPTHEFEVYDVESQEDFGAKMKKSKKSKRDGPRLRDKLPWPVRILVTMGLGVGKCIIWVITGILKVMLWFVVGFLKCTGLIGTTKG</sequence>
<feature type="region of interest" description="Disordered" evidence="1">
    <location>
        <begin position="295"/>
        <end position="321"/>
    </location>
</feature>
<accession>A0A2N3NK52</accession>